<dbReference type="NCBIfam" id="TIGR02669">
    <property type="entry name" value="SpoIID_LytB"/>
    <property type="match status" value="1"/>
</dbReference>
<dbReference type="InterPro" id="IPR013693">
    <property type="entry name" value="SpoIID/LytB_N"/>
</dbReference>
<evidence type="ECO:0000259" key="1">
    <source>
        <dbReference type="Pfam" id="PF08486"/>
    </source>
</evidence>
<protein>
    <recommendedName>
        <fullName evidence="1">Sporulation stage II protein D amidase enhancer LytB N-terminal domain-containing protein</fullName>
    </recommendedName>
</protein>
<proteinExistence type="predicted"/>
<organism evidence="2 3">
    <name type="scientific">candidate division TM6 bacterium JCVI TM6SC1</name>
    <dbReference type="NCBI Taxonomy" id="1306947"/>
    <lineage>
        <taxon>Bacteria</taxon>
        <taxon>Candidatus Babelota</taxon>
        <taxon>Vermiphilus</taxon>
    </lineage>
</organism>
<dbReference type="Pfam" id="PF08486">
    <property type="entry name" value="SpoIID"/>
    <property type="match status" value="1"/>
</dbReference>
<dbReference type="GO" id="GO:0030435">
    <property type="term" value="P:sporulation resulting in formation of a cellular spore"/>
    <property type="evidence" value="ECO:0007669"/>
    <property type="project" value="InterPro"/>
</dbReference>
<gene>
    <name evidence="2" type="ORF">J120_03405</name>
</gene>
<dbReference type="eggNOG" id="COG2385">
    <property type="taxonomic scope" value="Bacteria"/>
</dbReference>
<dbReference type="Proteomes" id="UP000032214">
    <property type="component" value="Unassembled WGS sequence"/>
</dbReference>
<accession>A0A0D2JLV4</accession>
<dbReference type="STRING" id="1306947.J120_03405"/>
<dbReference type="InterPro" id="IPR013486">
    <property type="entry name" value="SpoIID/LytB"/>
</dbReference>
<keyword evidence="3" id="KW-1185">Reference proteome</keyword>
<reference evidence="2 3" key="1">
    <citation type="journal article" date="2013" name="Proc. Natl. Acad. Sci. U.S.A.">
        <title>Candidate phylum TM6 genome recovered from a hospital sink biofilm provides genomic insights into this uncultivated phylum.</title>
        <authorList>
            <person name="McLean J.S."/>
            <person name="Lombardo M.J."/>
            <person name="Badger J.H."/>
            <person name="Edlund A."/>
            <person name="Novotny M."/>
            <person name="Yee-Greenbaum J."/>
            <person name="Vyahhi N."/>
            <person name="Hall A.P."/>
            <person name="Yang Y."/>
            <person name="Dupont C.L."/>
            <person name="Ziegler M.G."/>
            <person name="Chitsaz H."/>
            <person name="Allen A.E."/>
            <person name="Yooseph S."/>
            <person name="Tesler G."/>
            <person name="Pevzner P.A."/>
            <person name="Friedman R.M."/>
            <person name="Nealson K.H."/>
            <person name="Venter J.C."/>
            <person name="Lasken R.S."/>
        </authorList>
    </citation>
    <scope>NUCLEOTIDE SEQUENCE [LARGE SCALE GENOMIC DNA]</scope>
    <source>
        <strain evidence="2 3">TM6SC1</strain>
    </source>
</reference>
<dbReference type="AlphaFoldDB" id="A0A0D2JLV4"/>
<evidence type="ECO:0000313" key="3">
    <source>
        <dbReference type="Proteomes" id="UP000032214"/>
    </source>
</evidence>
<comment type="caution">
    <text evidence="2">The sequence shown here is derived from an EMBL/GenBank/DDBJ whole genome shotgun (WGS) entry which is preliminary data.</text>
</comment>
<evidence type="ECO:0000313" key="2">
    <source>
        <dbReference type="EMBL" id="KIX85323.1"/>
    </source>
</evidence>
<feature type="domain" description="Sporulation stage II protein D amidase enhancer LytB N-terminal" evidence="1">
    <location>
        <begin position="216"/>
        <end position="305"/>
    </location>
</feature>
<dbReference type="EMBL" id="ARQD01000002">
    <property type="protein sequence ID" value="KIX85323.1"/>
    <property type="molecule type" value="Genomic_DNA"/>
</dbReference>
<name>A0A0D2JLV4_9BACT</name>
<sequence>MNILYILCAVVIAQVSWLGSRPIPQKPVGKPVVIYKKVTQPVVKKNSKIVSSPQTSGKSAKIYSKGVPRRPYQQSAEIAKIKNHALKTIAHEQPFTRNKTINLLDICHINDSRMTQHTKGVHMWCVKVMLEQQKTNTAHWQISVPGGYAIRTPQGIAARNASKDAVIKFVCSGNTISINGTKYQPNTTWIEPLSGQISWNNKTYPGSLGIARWKETWCLINQVPLEEYVACVLRTESWPGWPIVVNRAFAIASRSYVLAQARQARKLGRPYHIRNTNAHQTYSGFHDRQDLRQAVKDTQGQYLCYENEPILAMFDCCCGGIIPAHIEDFNFNDAPYLARTYPCNFCKSSKLYSWNIEYEIAHIESCIKQVHNNFSSFKDIKSIVKDKAGLVKHVTFNGKGKPVQVEGKKIYSLIDGIKSFHFSVKRNGKKIAFSGKGYGHHIGLCQWGAREMVRQGWNHLQILNFYYPKTNLVKLT</sequence>